<dbReference type="STRING" id="1224947.SAMN05216480_103116"/>
<dbReference type="OrthoDB" id="1433813at2"/>
<keyword evidence="1" id="KW-1133">Transmembrane helix</keyword>
<evidence type="ECO:0000313" key="3">
    <source>
        <dbReference type="Proteomes" id="UP000199138"/>
    </source>
</evidence>
<name>A0A1I7G347_9FLAO</name>
<keyword evidence="1" id="KW-0812">Transmembrane</keyword>
<dbReference type="Proteomes" id="UP000199138">
    <property type="component" value="Unassembled WGS sequence"/>
</dbReference>
<feature type="transmembrane region" description="Helical" evidence="1">
    <location>
        <begin position="12"/>
        <end position="34"/>
    </location>
</feature>
<reference evidence="2 3" key="1">
    <citation type="submission" date="2016-10" db="EMBL/GenBank/DDBJ databases">
        <authorList>
            <person name="de Groot N.N."/>
        </authorList>
    </citation>
    <scope>NUCLEOTIDE SEQUENCE [LARGE SCALE GENOMIC DNA]</scope>
    <source>
        <strain evidence="2 3">CGMCC 1.12333</strain>
    </source>
</reference>
<accession>A0A1I7G347</accession>
<feature type="transmembrane region" description="Helical" evidence="1">
    <location>
        <begin position="40"/>
        <end position="62"/>
    </location>
</feature>
<sequence length="144" mass="17273">MNRIRFYHLHSIGNIVFSFTVFLCIIIALLYFFNVISNPYVSYLIPFGYFGITVQATRAFWFKHYIQWNAVRCTIKLNGYFARQKTIRYRDYSTFQLAEDKLHFIRKDGGLVSFSLKDITQEDKERLQNFFQYFMQPDVKKASL</sequence>
<protein>
    <submittedName>
        <fullName evidence="2">Uncharacterized protein</fullName>
    </submittedName>
</protein>
<dbReference type="RefSeq" id="WP_093024287.1">
    <property type="nucleotide sequence ID" value="NZ_FPBK01000003.1"/>
</dbReference>
<proteinExistence type="predicted"/>
<dbReference type="EMBL" id="FPBK01000003">
    <property type="protein sequence ID" value="SFU42859.1"/>
    <property type="molecule type" value="Genomic_DNA"/>
</dbReference>
<keyword evidence="1" id="KW-0472">Membrane</keyword>
<gene>
    <name evidence="2" type="ORF">SAMN05216480_103116</name>
</gene>
<evidence type="ECO:0000256" key="1">
    <source>
        <dbReference type="SAM" id="Phobius"/>
    </source>
</evidence>
<dbReference type="AlphaFoldDB" id="A0A1I7G347"/>
<evidence type="ECO:0000313" key="2">
    <source>
        <dbReference type="EMBL" id="SFU42859.1"/>
    </source>
</evidence>
<keyword evidence="3" id="KW-1185">Reference proteome</keyword>
<organism evidence="2 3">
    <name type="scientific">Pustulibacterium marinum</name>
    <dbReference type="NCBI Taxonomy" id="1224947"/>
    <lineage>
        <taxon>Bacteria</taxon>
        <taxon>Pseudomonadati</taxon>
        <taxon>Bacteroidota</taxon>
        <taxon>Flavobacteriia</taxon>
        <taxon>Flavobacteriales</taxon>
        <taxon>Flavobacteriaceae</taxon>
        <taxon>Pustulibacterium</taxon>
    </lineage>
</organism>